<dbReference type="OrthoDB" id="8871309at2"/>
<feature type="signal peptide" evidence="1">
    <location>
        <begin position="1"/>
        <end position="28"/>
    </location>
</feature>
<accession>A0A1H5SDS5</accession>
<dbReference type="PANTHER" id="PTHR32015">
    <property type="entry name" value="FASTING INDUCED LIPASE"/>
    <property type="match status" value="1"/>
</dbReference>
<dbReference type="SUPFAM" id="SSF53474">
    <property type="entry name" value="alpha/beta-Hydrolases"/>
    <property type="match status" value="1"/>
</dbReference>
<keyword evidence="3" id="KW-1185">Reference proteome</keyword>
<dbReference type="InterPro" id="IPR002918">
    <property type="entry name" value="Lipase_EstA/Esterase_EstB"/>
</dbReference>
<dbReference type="AlphaFoldDB" id="A0A1H5SDS5"/>
<dbReference type="EMBL" id="FNVU01000001">
    <property type="protein sequence ID" value="SEF48128.1"/>
    <property type="molecule type" value="Genomic_DNA"/>
</dbReference>
<dbReference type="PANTHER" id="PTHR32015:SF1">
    <property type="entry name" value="LIPASE"/>
    <property type="match status" value="1"/>
</dbReference>
<name>A0A1H5SDS5_9ACTN</name>
<evidence type="ECO:0000256" key="1">
    <source>
        <dbReference type="SAM" id="SignalP"/>
    </source>
</evidence>
<dbReference type="InterPro" id="IPR029058">
    <property type="entry name" value="AB_hydrolase_fold"/>
</dbReference>
<keyword evidence="1" id="KW-0732">Signal</keyword>
<dbReference type="Proteomes" id="UP000236754">
    <property type="component" value="Unassembled WGS sequence"/>
</dbReference>
<dbReference type="GO" id="GO:0016042">
    <property type="term" value="P:lipid catabolic process"/>
    <property type="evidence" value="ECO:0007669"/>
    <property type="project" value="InterPro"/>
</dbReference>
<proteinExistence type="predicted"/>
<dbReference type="RefSeq" id="WP_103883520.1">
    <property type="nucleotide sequence ID" value="NZ_FNVU01000001.1"/>
</dbReference>
<dbReference type="GO" id="GO:0016298">
    <property type="term" value="F:lipase activity"/>
    <property type="evidence" value="ECO:0007669"/>
    <property type="project" value="TreeGrafter"/>
</dbReference>
<organism evidence="2 3">
    <name type="scientific">Actinacidiphila yanglinensis</name>
    <dbReference type="NCBI Taxonomy" id="310779"/>
    <lineage>
        <taxon>Bacteria</taxon>
        <taxon>Bacillati</taxon>
        <taxon>Actinomycetota</taxon>
        <taxon>Actinomycetes</taxon>
        <taxon>Kitasatosporales</taxon>
        <taxon>Streptomycetaceae</taxon>
        <taxon>Actinacidiphila</taxon>
    </lineage>
</organism>
<protein>
    <submittedName>
        <fullName evidence="2">Triacylglycerol esterase/lipase EstA, alpha/beta hydrolase fold</fullName>
    </submittedName>
</protein>
<dbReference type="Gene3D" id="3.40.50.1820">
    <property type="entry name" value="alpha/beta hydrolase"/>
    <property type="match status" value="1"/>
</dbReference>
<dbReference type="Pfam" id="PF01674">
    <property type="entry name" value="Lipase_2"/>
    <property type="match status" value="1"/>
</dbReference>
<sequence length="332" mass="33726">MKRTLLRVCATAAAALGLTLAGAQGSFASPAAAPGDSSAATTAASPSLALPVNYHFSTGFVAGFLTPNKAPTGANNWSCRPSAAHPYPVVLVHGTFENMNDNWGGASPLLADNGYCVFAFDYGGSSASAAIQGTGPAEDGAARLSAFVDQVLAATGAGKVDLVGHSQGGMMPRYYLKYLGGAAKTDKLIALSPSNNGTTLDGLTSFADQLGLLEPANQFLVGPACPACVEQELGSDFLASLNSGGETVPGVTYTVITTTGDEVVTPYTNALLPAASNVTDITVQDQCGLDASDHLEIAYDPIALTDVLNALDPAHPRPVPCEVVLPVTGPLL</sequence>
<evidence type="ECO:0000313" key="2">
    <source>
        <dbReference type="EMBL" id="SEF48128.1"/>
    </source>
</evidence>
<evidence type="ECO:0000313" key="3">
    <source>
        <dbReference type="Proteomes" id="UP000236754"/>
    </source>
</evidence>
<gene>
    <name evidence="2" type="ORF">SAMN05216223_10174</name>
</gene>
<keyword evidence="2" id="KW-0378">Hydrolase</keyword>
<feature type="chain" id="PRO_5039726262" evidence="1">
    <location>
        <begin position="29"/>
        <end position="332"/>
    </location>
</feature>
<reference evidence="2 3" key="1">
    <citation type="submission" date="2016-10" db="EMBL/GenBank/DDBJ databases">
        <authorList>
            <person name="de Groot N.N."/>
        </authorList>
    </citation>
    <scope>NUCLEOTIDE SEQUENCE [LARGE SCALE GENOMIC DNA]</scope>
    <source>
        <strain evidence="2 3">CGMCC 4.2023</strain>
    </source>
</reference>